<dbReference type="RefSeq" id="WP_371844155.1">
    <property type="nucleotide sequence ID" value="NZ_JBGMEL010000013.1"/>
</dbReference>
<reference evidence="1 2" key="1">
    <citation type="submission" date="2024-08" db="EMBL/GenBank/DDBJ databases">
        <authorList>
            <person name="Ishaq N."/>
        </authorList>
    </citation>
    <scope>NUCLEOTIDE SEQUENCE [LARGE SCALE GENOMIC DNA]</scope>
    <source>
        <strain evidence="1 2">JCM 30400</strain>
    </source>
</reference>
<gene>
    <name evidence="1" type="ORF">ACCI51_13975</name>
</gene>
<comment type="caution">
    <text evidence="1">The sequence shown here is derived from an EMBL/GenBank/DDBJ whole genome shotgun (WGS) entry which is preliminary data.</text>
</comment>
<dbReference type="Proteomes" id="UP001569414">
    <property type="component" value="Unassembled WGS sequence"/>
</dbReference>
<accession>A0ABV4NRN5</accession>
<organism evidence="1 2">
    <name type="scientific">Microbulbifer echini</name>
    <dbReference type="NCBI Taxonomy" id="1529067"/>
    <lineage>
        <taxon>Bacteria</taxon>
        <taxon>Pseudomonadati</taxon>
        <taxon>Pseudomonadota</taxon>
        <taxon>Gammaproteobacteria</taxon>
        <taxon>Cellvibrionales</taxon>
        <taxon>Microbulbiferaceae</taxon>
        <taxon>Microbulbifer</taxon>
    </lineage>
</organism>
<evidence type="ECO:0000313" key="1">
    <source>
        <dbReference type="EMBL" id="MFA0791659.1"/>
    </source>
</evidence>
<keyword evidence="2" id="KW-1185">Reference proteome</keyword>
<sequence length="79" mass="8441">MSSDSHSVGAFLGAASHDTVGDKVASYHGISLLYNYYFSGFSEPSFVIGADVYAGASSKDGRYFDDNRAGASLKVAYQW</sequence>
<dbReference type="EMBL" id="JBGMEL010000013">
    <property type="protein sequence ID" value="MFA0791659.1"/>
    <property type="molecule type" value="Genomic_DNA"/>
</dbReference>
<name>A0ABV4NRN5_9GAMM</name>
<proteinExistence type="predicted"/>
<evidence type="ECO:0000313" key="2">
    <source>
        <dbReference type="Proteomes" id="UP001569414"/>
    </source>
</evidence>
<protein>
    <submittedName>
        <fullName evidence="1">Uncharacterized protein</fullName>
    </submittedName>
</protein>